<evidence type="ECO:0000256" key="1">
    <source>
        <dbReference type="SAM" id="Coils"/>
    </source>
</evidence>
<keyword evidence="1" id="KW-0175">Coiled coil</keyword>
<dbReference type="Proteomes" id="UP000489600">
    <property type="component" value="Unassembled WGS sequence"/>
</dbReference>
<name>A0A565CPD3_9BRAS</name>
<evidence type="ECO:0000313" key="2">
    <source>
        <dbReference type="EMBL" id="VVB15555.1"/>
    </source>
</evidence>
<protein>
    <submittedName>
        <fullName evidence="2">Uncharacterized protein</fullName>
    </submittedName>
</protein>
<evidence type="ECO:0000313" key="3">
    <source>
        <dbReference type="Proteomes" id="UP000489600"/>
    </source>
</evidence>
<dbReference type="AlphaFoldDB" id="A0A565CPD3"/>
<gene>
    <name evidence="2" type="ORF">ANE_LOCUS25999</name>
</gene>
<proteinExistence type="predicted"/>
<reference evidence="2" key="1">
    <citation type="submission" date="2019-07" db="EMBL/GenBank/DDBJ databases">
        <authorList>
            <person name="Dittberner H."/>
        </authorList>
    </citation>
    <scope>NUCLEOTIDE SEQUENCE [LARGE SCALE GENOMIC DNA]</scope>
</reference>
<keyword evidence="3" id="KW-1185">Reference proteome</keyword>
<sequence>MEETAAMKTKVSDLEAGLHHCIVSLEVEPPSMMSDLFNIYEEEREKVKEMASKIERSDKEINDLRNMVVDLQTKVVELLGVHRKIYQL</sequence>
<dbReference type="EMBL" id="CABITT030000008">
    <property type="protein sequence ID" value="VVB15555.1"/>
    <property type="molecule type" value="Genomic_DNA"/>
</dbReference>
<comment type="caution">
    <text evidence="2">The sequence shown here is derived from an EMBL/GenBank/DDBJ whole genome shotgun (WGS) entry which is preliminary data.</text>
</comment>
<accession>A0A565CPD3</accession>
<feature type="coiled-coil region" evidence="1">
    <location>
        <begin position="37"/>
        <end position="74"/>
    </location>
</feature>
<organism evidence="2 3">
    <name type="scientific">Arabis nemorensis</name>
    <dbReference type="NCBI Taxonomy" id="586526"/>
    <lineage>
        <taxon>Eukaryota</taxon>
        <taxon>Viridiplantae</taxon>
        <taxon>Streptophyta</taxon>
        <taxon>Embryophyta</taxon>
        <taxon>Tracheophyta</taxon>
        <taxon>Spermatophyta</taxon>
        <taxon>Magnoliopsida</taxon>
        <taxon>eudicotyledons</taxon>
        <taxon>Gunneridae</taxon>
        <taxon>Pentapetalae</taxon>
        <taxon>rosids</taxon>
        <taxon>malvids</taxon>
        <taxon>Brassicales</taxon>
        <taxon>Brassicaceae</taxon>
        <taxon>Arabideae</taxon>
        <taxon>Arabis</taxon>
    </lineage>
</organism>